<dbReference type="STRING" id="634436.SAMN05216361_2648"/>
<dbReference type="InterPro" id="IPR003607">
    <property type="entry name" value="HD/PDEase_dom"/>
</dbReference>
<dbReference type="CDD" id="cd00077">
    <property type="entry name" value="HDc"/>
    <property type="match status" value="1"/>
</dbReference>
<dbReference type="InterPro" id="IPR021812">
    <property type="entry name" value="DUF3391"/>
</dbReference>
<organism evidence="3 4">
    <name type="scientific">Marisediminitalea aggregata</name>
    <dbReference type="NCBI Taxonomy" id="634436"/>
    <lineage>
        <taxon>Bacteria</taxon>
        <taxon>Pseudomonadati</taxon>
        <taxon>Pseudomonadota</taxon>
        <taxon>Gammaproteobacteria</taxon>
        <taxon>Alteromonadales</taxon>
        <taxon>Alteromonadaceae</taxon>
        <taxon>Marisediminitalea</taxon>
    </lineage>
</organism>
<evidence type="ECO:0000313" key="4">
    <source>
        <dbReference type="Proteomes" id="UP000184520"/>
    </source>
</evidence>
<dbReference type="GO" id="GO:0008081">
    <property type="term" value="F:phosphoric diester hydrolase activity"/>
    <property type="evidence" value="ECO:0007669"/>
    <property type="project" value="UniProtKB-ARBA"/>
</dbReference>
<dbReference type="AlphaFoldDB" id="A0A1M5LG34"/>
<feature type="domain" description="HD-GYP" evidence="2">
    <location>
        <begin position="139"/>
        <end position="335"/>
    </location>
</feature>
<name>A0A1M5LG34_9ALTE</name>
<dbReference type="PROSITE" id="PS51832">
    <property type="entry name" value="HD_GYP"/>
    <property type="match status" value="1"/>
</dbReference>
<dbReference type="OrthoDB" id="9764808at2"/>
<accession>A0A1M5LG34</accession>
<dbReference type="Gene3D" id="1.10.3210.10">
    <property type="entry name" value="Hypothetical protein af1432"/>
    <property type="match status" value="1"/>
</dbReference>
<dbReference type="SUPFAM" id="SSF109604">
    <property type="entry name" value="HD-domain/PDEase-like"/>
    <property type="match status" value="1"/>
</dbReference>
<dbReference type="Pfam" id="PF13487">
    <property type="entry name" value="HD_5"/>
    <property type="match status" value="1"/>
</dbReference>
<proteinExistence type="predicted"/>
<dbReference type="PANTHER" id="PTHR43155">
    <property type="entry name" value="CYCLIC DI-GMP PHOSPHODIESTERASE PA4108-RELATED"/>
    <property type="match status" value="1"/>
</dbReference>
<keyword evidence="4" id="KW-1185">Reference proteome</keyword>
<feature type="compositionally biased region" description="Basic and acidic residues" evidence="1">
    <location>
        <begin position="80"/>
        <end position="89"/>
    </location>
</feature>
<feature type="region of interest" description="Disordered" evidence="1">
    <location>
        <begin position="57"/>
        <end position="92"/>
    </location>
</feature>
<sequence>MLRCITIDELLPGMYVNQVLDDTGKVKVRSKGVVRSEKVIEVLRAKGVERVEIDCTKGLAPEENTDTSNNQPTESAEPVKQADKPKTEKQNGFTSDSLQAAEALYQKAVTIQQRFLSQLEAGKGADVTKLSALTQNILESVLDNKDALMCLSMIQRGKDFLLEHSINCSIYMAILTNELGYEQDDVEQASLAGLLMDTGMINVPNELCVPEHQLNDTQRQAYRQHVSESLALLSQAEGISDTVIDIISQHQERIDGSGYPNKLTDELIHPLAKVAAVIDEFSRLGMAAPFGQSLPNNKVLKSLSQNSGLDQSLVNRLIGVLGIYPVGSLVKLSSGKLGIVSQKNPSNLLTPVVMTFYSINSGHYSEIKRLDLAKSSDEIVASIGPEEFALNLPKFFSEVFIHQMPG</sequence>
<gene>
    <name evidence="3" type="ORF">SAMN05216361_2648</name>
</gene>
<dbReference type="PANTHER" id="PTHR43155:SF2">
    <property type="entry name" value="CYCLIC DI-GMP PHOSPHODIESTERASE PA4108"/>
    <property type="match status" value="1"/>
</dbReference>
<evidence type="ECO:0000313" key="3">
    <source>
        <dbReference type="EMBL" id="SHG64007.1"/>
    </source>
</evidence>
<dbReference type="Proteomes" id="UP000184520">
    <property type="component" value="Unassembled WGS sequence"/>
</dbReference>
<evidence type="ECO:0000256" key="1">
    <source>
        <dbReference type="SAM" id="MobiDB-lite"/>
    </source>
</evidence>
<dbReference type="EMBL" id="FQWD01000004">
    <property type="protein sequence ID" value="SHG64007.1"/>
    <property type="molecule type" value="Genomic_DNA"/>
</dbReference>
<dbReference type="InterPro" id="IPR037522">
    <property type="entry name" value="HD_GYP_dom"/>
</dbReference>
<dbReference type="RefSeq" id="WP_073323199.1">
    <property type="nucleotide sequence ID" value="NZ_FQWD01000004.1"/>
</dbReference>
<protein>
    <submittedName>
        <fullName evidence="3">HD domain-containing protein</fullName>
    </submittedName>
</protein>
<dbReference type="Pfam" id="PF11871">
    <property type="entry name" value="DUF3391"/>
    <property type="match status" value="1"/>
</dbReference>
<reference evidence="4" key="1">
    <citation type="submission" date="2016-11" db="EMBL/GenBank/DDBJ databases">
        <authorList>
            <person name="Varghese N."/>
            <person name="Submissions S."/>
        </authorList>
    </citation>
    <scope>NUCLEOTIDE SEQUENCE [LARGE SCALE GENOMIC DNA]</scope>
    <source>
        <strain evidence="4">CGMCC 1.8995</strain>
    </source>
</reference>
<evidence type="ECO:0000259" key="2">
    <source>
        <dbReference type="PROSITE" id="PS51832"/>
    </source>
</evidence>